<dbReference type="GO" id="GO:0005975">
    <property type="term" value="P:carbohydrate metabolic process"/>
    <property type="evidence" value="ECO:0007669"/>
    <property type="project" value="InterPro"/>
</dbReference>
<dbReference type="OrthoDB" id="9791139at2"/>
<dbReference type="RefSeq" id="WP_006938018.1">
    <property type="nucleotide sequence ID" value="NZ_AAUW01000018.1"/>
</dbReference>
<dbReference type="GO" id="GO:0006043">
    <property type="term" value="P:glucosamine catabolic process"/>
    <property type="evidence" value="ECO:0007669"/>
    <property type="project" value="TreeGrafter"/>
</dbReference>
<comment type="similarity">
    <text evidence="4">Belongs to the glucosamine/galactosamine-6-phosphate isomerase family. NagB subfamily.</text>
</comment>
<feature type="active site" description="For ring-opening step" evidence="4">
    <location>
        <position position="143"/>
    </location>
</feature>
<dbReference type="InterPro" id="IPR018321">
    <property type="entry name" value="Glucosamine6P_isomerase_CS"/>
</dbReference>
<organism evidence="6 7">
    <name type="scientific">Roseibium aggregatum (strain ATCC 25650 / DSM 13394 / JCM 20685 / NBRC 16684 / NCIMB 2208 / IAM 12614 / B1)</name>
    <name type="common">Stappia aggregata</name>
    <dbReference type="NCBI Taxonomy" id="384765"/>
    <lineage>
        <taxon>Bacteria</taxon>
        <taxon>Pseudomonadati</taxon>
        <taxon>Pseudomonadota</taxon>
        <taxon>Alphaproteobacteria</taxon>
        <taxon>Hyphomicrobiales</taxon>
        <taxon>Stappiaceae</taxon>
        <taxon>Roseibium</taxon>
    </lineage>
</organism>
<feature type="site" description="Part of the allosteric site" evidence="4">
    <location>
        <position position="155"/>
    </location>
</feature>
<evidence type="ECO:0000313" key="7">
    <source>
        <dbReference type="Proteomes" id="UP000004848"/>
    </source>
</evidence>
<dbReference type="NCBIfam" id="TIGR00502">
    <property type="entry name" value="nagB"/>
    <property type="match status" value="1"/>
</dbReference>
<dbReference type="GO" id="GO:0042802">
    <property type="term" value="F:identical protein binding"/>
    <property type="evidence" value="ECO:0007669"/>
    <property type="project" value="TreeGrafter"/>
</dbReference>
<evidence type="ECO:0000256" key="3">
    <source>
        <dbReference type="ARBA" id="ARBA00023277"/>
    </source>
</evidence>
<dbReference type="PROSITE" id="PS01161">
    <property type="entry name" value="GLC_GALNAC_ISOMERASE"/>
    <property type="match status" value="1"/>
</dbReference>
<dbReference type="EMBL" id="AAUW01000018">
    <property type="protein sequence ID" value="EAV41794.1"/>
    <property type="molecule type" value="Genomic_DNA"/>
</dbReference>
<dbReference type="PANTHER" id="PTHR11280">
    <property type="entry name" value="GLUCOSAMINE-6-PHOSPHATE ISOMERASE"/>
    <property type="match status" value="1"/>
</dbReference>
<dbReference type="GO" id="GO:0006046">
    <property type="term" value="P:N-acetylglucosamine catabolic process"/>
    <property type="evidence" value="ECO:0007669"/>
    <property type="project" value="UniProtKB-UniRule"/>
</dbReference>
<dbReference type="eggNOG" id="COG0363">
    <property type="taxonomic scope" value="Bacteria"/>
</dbReference>
<dbReference type="Pfam" id="PF01182">
    <property type="entry name" value="Glucosamine_iso"/>
    <property type="match status" value="1"/>
</dbReference>
<feature type="domain" description="Glucosamine/galactosamine-6-phosphate isomerase" evidence="5">
    <location>
        <begin position="12"/>
        <end position="228"/>
    </location>
</feature>
<dbReference type="GO" id="GO:0004342">
    <property type="term" value="F:glucosamine-6-phosphate deaminase activity"/>
    <property type="evidence" value="ECO:0007669"/>
    <property type="project" value="UniProtKB-UniRule"/>
</dbReference>
<dbReference type="UniPathway" id="UPA00629">
    <property type="reaction ID" value="UER00684"/>
</dbReference>
<evidence type="ECO:0000256" key="4">
    <source>
        <dbReference type="HAMAP-Rule" id="MF_01241"/>
    </source>
</evidence>
<dbReference type="PANTHER" id="PTHR11280:SF5">
    <property type="entry name" value="GLUCOSAMINE-6-PHOSPHATE ISOMERASE"/>
    <property type="match status" value="1"/>
</dbReference>
<name>A0NZB5_ROSAI</name>
<dbReference type="InterPro" id="IPR004547">
    <property type="entry name" value="Glucosamine6P_isomerase"/>
</dbReference>
<comment type="catalytic activity">
    <reaction evidence="1 4">
        <text>alpha-D-glucosamine 6-phosphate + H2O = beta-D-fructose 6-phosphate + NH4(+)</text>
        <dbReference type="Rhea" id="RHEA:12172"/>
        <dbReference type="ChEBI" id="CHEBI:15377"/>
        <dbReference type="ChEBI" id="CHEBI:28938"/>
        <dbReference type="ChEBI" id="CHEBI:57634"/>
        <dbReference type="ChEBI" id="CHEBI:75989"/>
        <dbReference type="EC" id="3.5.99.6"/>
    </reaction>
</comment>
<feature type="site" description="Part of the allosteric site" evidence="4">
    <location>
        <position position="146"/>
    </location>
</feature>
<dbReference type="AlphaFoldDB" id="A0NZB5"/>
<comment type="pathway">
    <text evidence="4">Amino-sugar metabolism; N-acetylneuraminate degradation; D-fructose 6-phosphate from N-acetylneuraminate: step 5/5.</text>
</comment>
<proteinExistence type="inferred from homology"/>
<dbReference type="HAMAP" id="MF_01241">
    <property type="entry name" value="GlcN6P_deamin"/>
    <property type="match status" value="1"/>
</dbReference>
<reference evidence="6 7" key="1">
    <citation type="submission" date="2006-05" db="EMBL/GenBank/DDBJ databases">
        <authorList>
            <person name="King G."/>
            <person name="Ferriera S."/>
            <person name="Johnson J."/>
            <person name="Kravitz S."/>
            <person name="Beeson K."/>
            <person name="Sutton G."/>
            <person name="Rogers Y.-H."/>
            <person name="Friedman R."/>
            <person name="Frazier M."/>
            <person name="Venter J.C."/>
        </authorList>
    </citation>
    <scope>NUCLEOTIDE SEQUENCE [LARGE SCALE GENOMIC DNA]</scope>
    <source>
        <strain evidence="7">ATCC 25650 / DSM 13394 / JCM 20685 / NBRC 16684 / NCIMB 2208 / IAM 12614 / B1</strain>
    </source>
</reference>
<dbReference type="NCBIfam" id="NF001684">
    <property type="entry name" value="PRK00443.1-4"/>
    <property type="match status" value="1"/>
</dbReference>
<evidence type="ECO:0000256" key="2">
    <source>
        <dbReference type="ARBA" id="ARBA00022801"/>
    </source>
</evidence>
<dbReference type="Proteomes" id="UP000004848">
    <property type="component" value="Unassembled WGS sequence"/>
</dbReference>
<protein>
    <recommendedName>
        <fullName evidence="4">Glucosamine-6-phosphate deaminase</fullName>
        <ecNumber evidence="4">3.5.99.6</ecNumber>
    </recommendedName>
    <alternativeName>
        <fullName evidence="4">GlcN6P deaminase</fullName>
        <shortName evidence="4">GNPDA</shortName>
    </alternativeName>
    <alternativeName>
        <fullName evidence="4">Glucosamine-6-phosphate isomerase</fullName>
    </alternativeName>
</protein>
<dbReference type="SUPFAM" id="SSF100950">
    <property type="entry name" value="NagB/RpiA/CoA transferase-like"/>
    <property type="match status" value="1"/>
</dbReference>
<evidence type="ECO:0000259" key="5">
    <source>
        <dbReference type="Pfam" id="PF01182"/>
    </source>
</evidence>
<evidence type="ECO:0000256" key="1">
    <source>
        <dbReference type="ARBA" id="ARBA00000644"/>
    </source>
</evidence>
<evidence type="ECO:0000313" key="6">
    <source>
        <dbReference type="EMBL" id="EAV41794.1"/>
    </source>
</evidence>
<dbReference type="CDD" id="cd01399">
    <property type="entry name" value="GlcN6P_deaminase"/>
    <property type="match status" value="1"/>
</dbReference>
<dbReference type="InterPro" id="IPR006148">
    <property type="entry name" value="Glc/Gal-6P_isomerase"/>
</dbReference>
<dbReference type="GO" id="GO:0005737">
    <property type="term" value="C:cytoplasm"/>
    <property type="evidence" value="ECO:0007669"/>
    <property type="project" value="TreeGrafter"/>
</dbReference>
<comment type="activity regulation">
    <text evidence="4">Allosterically activated by N-acetylglucosamine 6-phosphate (GlcNAc6P).</text>
</comment>
<comment type="caution">
    <text evidence="6">The sequence shown here is derived from an EMBL/GenBank/DDBJ whole genome shotgun (WGS) entry which is preliminary data.</text>
</comment>
<sequence>MKVLIFPDAKDAIAAAARLVLDQVRLKPDAVLGLATGGTMEAVYDQVADGVRKTGVSFAGVSSFNLDEYLGLPPAHPASYHTYMRQRLFSRVGIDLAKTHLPKGDCEDAEAECRRYETAIAASGGIDLQLLGIGRNGHIGFNEPTSSLSSRTRVKTLTADTREANAPFFDRLEDVPHYALTMGIGTILDARHCVLLAIGASKAEPVAKAIEGPLAATCPASALQLHRHATMLLDREAAASLQLFDYYQRVHPDGAPAQIEPR</sequence>
<feature type="site" description="Part of the allosteric site" evidence="4">
    <location>
        <position position="156"/>
    </location>
</feature>
<accession>A0NZB5</accession>
<dbReference type="Gene3D" id="3.40.50.1360">
    <property type="match status" value="1"/>
</dbReference>
<comment type="caution">
    <text evidence="4">Lacks conserved residue(s) required for the propagation of feature annotation.</text>
</comment>
<feature type="site" description="Part of the allosteric site" evidence="4">
    <location>
        <position position="153"/>
    </location>
</feature>
<keyword evidence="4" id="KW-0021">Allosteric enzyme</keyword>
<dbReference type="InterPro" id="IPR037171">
    <property type="entry name" value="NagB/RpiA_transferase-like"/>
</dbReference>
<comment type="function">
    <text evidence="4">Catalyzes the reversible isomerization-deamination of glucosamine 6-phosphate (GlcN6P) to form fructose 6-phosphate (Fru6P) and ammonium ion.</text>
</comment>
<dbReference type="FunFam" id="3.40.50.1360:FF:000003">
    <property type="entry name" value="Glucosamine-6-phosphate deaminase"/>
    <property type="match status" value="1"/>
</dbReference>
<feature type="active site" description="Proton acceptor; for ring-opening step" evidence="4">
    <location>
        <position position="138"/>
    </location>
</feature>
<feature type="active site" description="For ring-opening step" evidence="4">
    <location>
        <position position="136"/>
    </location>
</feature>
<gene>
    <name evidence="4" type="primary">nagB</name>
    <name evidence="6" type="ORF">SIAM614_31016</name>
</gene>
<dbReference type="GO" id="GO:0019262">
    <property type="term" value="P:N-acetylneuraminate catabolic process"/>
    <property type="evidence" value="ECO:0007669"/>
    <property type="project" value="UniProtKB-UniRule"/>
</dbReference>
<feature type="active site" description="Proton acceptor; for enolization step" evidence="4">
    <location>
        <position position="67"/>
    </location>
</feature>
<dbReference type="EC" id="3.5.99.6" evidence="4"/>
<keyword evidence="3 4" id="KW-0119">Carbohydrate metabolism</keyword>
<keyword evidence="2 4" id="KW-0378">Hydrolase</keyword>
<dbReference type="GeneID" id="68848641"/>